<evidence type="ECO:0000313" key="8">
    <source>
        <dbReference type="Proteomes" id="UP000191663"/>
    </source>
</evidence>
<evidence type="ECO:0000256" key="1">
    <source>
        <dbReference type="ARBA" id="ARBA00001933"/>
    </source>
</evidence>
<dbReference type="GO" id="GO:0008483">
    <property type="term" value="F:transaminase activity"/>
    <property type="evidence" value="ECO:0007669"/>
    <property type="project" value="UniProtKB-KW"/>
</dbReference>
<dbReference type="Gene3D" id="3.40.640.10">
    <property type="entry name" value="Type I PLP-dependent aspartate aminotransferase-like (Major domain)"/>
    <property type="match status" value="1"/>
</dbReference>
<evidence type="ECO:0000256" key="2">
    <source>
        <dbReference type="ARBA" id="ARBA00008954"/>
    </source>
</evidence>
<dbReference type="Proteomes" id="UP000191663">
    <property type="component" value="Unassembled WGS sequence"/>
</dbReference>
<name>A0A1V4QFG9_UNCW3</name>
<dbReference type="PROSITE" id="PS00600">
    <property type="entry name" value="AA_TRANSFER_CLASS_3"/>
    <property type="match status" value="1"/>
</dbReference>
<dbReference type="AlphaFoldDB" id="A0A1V4QFG9"/>
<evidence type="ECO:0000256" key="6">
    <source>
        <dbReference type="RuleBase" id="RU003560"/>
    </source>
</evidence>
<dbReference type="InterPro" id="IPR015424">
    <property type="entry name" value="PyrdxlP-dep_Trfase"/>
</dbReference>
<keyword evidence="5 6" id="KW-0663">Pyridoxal phosphate</keyword>
<comment type="similarity">
    <text evidence="2 6">Belongs to the class-III pyridoxal-phosphate-dependent aminotransferase family.</text>
</comment>
<evidence type="ECO:0000313" key="7">
    <source>
        <dbReference type="EMBL" id="OPX18113.1"/>
    </source>
</evidence>
<evidence type="ECO:0000256" key="5">
    <source>
        <dbReference type="ARBA" id="ARBA00022898"/>
    </source>
</evidence>
<protein>
    <submittedName>
        <fullName evidence="7">Aspartate aminotransferase family protein</fullName>
    </submittedName>
</protein>
<dbReference type="CDD" id="cd00610">
    <property type="entry name" value="OAT_like"/>
    <property type="match status" value="1"/>
</dbReference>
<dbReference type="GO" id="GO:0030170">
    <property type="term" value="F:pyridoxal phosphate binding"/>
    <property type="evidence" value="ECO:0007669"/>
    <property type="project" value="InterPro"/>
</dbReference>
<dbReference type="Pfam" id="PF00202">
    <property type="entry name" value="Aminotran_3"/>
    <property type="match status" value="1"/>
</dbReference>
<accession>A0A1V4QFG9</accession>
<keyword evidence="3 7" id="KW-0032">Aminotransferase</keyword>
<comment type="caution">
    <text evidence="7">The sequence shown here is derived from an EMBL/GenBank/DDBJ whole genome shotgun (WGS) entry which is preliminary data.</text>
</comment>
<reference evidence="8" key="1">
    <citation type="submission" date="2017-01" db="EMBL/GenBank/DDBJ databases">
        <title>Novel pathways for hydrocarbon cycling and metabolic interdependencies in hydrothermal sediment communities.</title>
        <authorList>
            <person name="Dombrowski N."/>
            <person name="Seitz K."/>
            <person name="Teske A."/>
            <person name="Baker B."/>
        </authorList>
    </citation>
    <scope>NUCLEOTIDE SEQUENCE [LARGE SCALE GENOMIC DNA]</scope>
</reference>
<keyword evidence="4 7" id="KW-0808">Transferase</keyword>
<dbReference type="InterPro" id="IPR005814">
    <property type="entry name" value="Aminotrans_3"/>
</dbReference>
<dbReference type="PIRSF" id="PIRSF000521">
    <property type="entry name" value="Transaminase_4ab_Lys_Orn"/>
    <property type="match status" value="1"/>
</dbReference>
<dbReference type="InterPro" id="IPR015421">
    <property type="entry name" value="PyrdxlP-dep_Trfase_major"/>
</dbReference>
<dbReference type="Gene3D" id="3.90.1150.10">
    <property type="entry name" value="Aspartate Aminotransferase, domain 1"/>
    <property type="match status" value="1"/>
</dbReference>
<dbReference type="GO" id="GO:0042802">
    <property type="term" value="F:identical protein binding"/>
    <property type="evidence" value="ECO:0007669"/>
    <property type="project" value="TreeGrafter"/>
</dbReference>
<evidence type="ECO:0000256" key="4">
    <source>
        <dbReference type="ARBA" id="ARBA00022679"/>
    </source>
</evidence>
<dbReference type="InterPro" id="IPR015422">
    <property type="entry name" value="PyrdxlP-dep_Trfase_small"/>
</dbReference>
<dbReference type="InterPro" id="IPR050103">
    <property type="entry name" value="Class-III_PLP-dep_AT"/>
</dbReference>
<gene>
    <name evidence="7" type="ORF">BXT86_02905</name>
</gene>
<proteinExistence type="inferred from homology"/>
<dbReference type="InterPro" id="IPR049704">
    <property type="entry name" value="Aminotrans_3_PPA_site"/>
</dbReference>
<dbReference type="PANTHER" id="PTHR11986:SF58">
    <property type="entry name" value="LEUCINE_METHIONINE RACEMASE"/>
    <property type="match status" value="1"/>
</dbReference>
<sequence>MARKKRRFPQIKTELPGPRAREVLRQDRKYVSPSYTRLYPAVIDKGEGVWVTDVDGNRFLDFTAGIGVLSTGHCHPEIVKVIKEQSTRFLHMSGTDFYYRVQTQLAEKLAEIVPGAKNKKVFFSNTGTEAVECAMKLARYHTRRQRFIAFIGAFHGRTLGSLALTASKSVQRRHFGPLVPGVYHVPYAYCFRCMFHLQYPSCDMECVKYIDEVVFKKLVPPEEVAAIFVEPIQGEGGYVVPPPLFLPALRRLCNRYDILLVDDEVQSGMGRTGRMFAIEHFKTKADIYCIAKGIASGLPLGACVSQSGIMDWPAGAHASTFGGNPVACASALKTIELLENGLIENAARLGQIALQRFNELKQRYDFIGDVRGKGLMLGIELVGDAITKEPVKDKRDAVVYEAFKQGLLLLGAGESAIRLIPPLVINESELHLGIDILTRVMKKIFRRS</sequence>
<evidence type="ECO:0000256" key="3">
    <source>
        <dbReference type="ARBA" id="ARBA00022576"/>
    </source>
</evidence>
<dbReference type="NCBIfam" id="NF004426">
    <property type="entry name" value="PRK05769.1"/>
    <property type="match status" value="1"/>
</dbReference>
<comment type="cofactor">
    <cofactor evidence="1">
        <name>pyridoxal 5'-phosphate</name>
        <dbReference type="ChEBI" id="CHEBI:597326"/>
    </cofactor>
</comment>
<dbReference type="SUPFAM" id="SSF53383">
    <property type="entry name" value="PLP-dependent transferases"/>
    <property type="match status" value="1"/>
</dbReference>
<dbReference type="FunFam" id="3.40.640.10:FF:000013">
    <property type="entry name" value="4-aminobutyrate aminotransferase"/>
    <property type="match status" value="1"/>
</dbReference>
<organism evidence="7 8">
    <name type="scientific">candidate division WOR-3 bacterium 4484_100</name>
    <dbReference type="NCBI Taxonomy" id="1936077"/>
    <lineage>
        <taxon>Bacteria</taxon>
        <taxon>Bacteria division WOR-3</taxon>
    </lineage>
</organism>
<dbReference type="PANTHER" id="PTHR11986">
    <property type="entry name" value="AMINOTRANSFERASE CLASS III"/>
    <property type="match status" value="1"/>
</dbReference>
<dbReference type="EMBL" id="MUKB01000039">
    <property type="protein sequence ID" value="OPX18113.1"/>
    <property type="molecule type" value="Genomic_DNA"/>
</dbReference>